<dbReference type="AlphaFoldDB" id="A0A9J6DY29"/>
<comment type="caution">
    <text evidence="2">The sequence shown here is derived from an EMBL/GenBank/DDBJ whole genome shotgun (WGS) entry which is preliminary data.</text>
</comment>
<organism evidence="2 3">
    <name type="scientific">Rhipicephalus microplus</name>
    <name type="common">Cattle tick</name>
    <name type="synonym">Boophilus microplus</name>
    <dbReference type="NCBI Taxonomy" id="6941"/>
    <lineage>
        <taxon>Eukaryota</taxon>
        <taxon>Metazoa</taxon>
        <taxon>Ecdysozoa</taxon>
        <taxon>Arthropoda</taxon>
        <taxon>Chelicerata</taxon>
        <taxon>Arachnida</taxon>
        <taxon>Acari</taxon>
        <taxon>Parasitiformes</taxon>
        <taxon>Ixodida</taxon>
        <taxon>Ixodoidea</taxon>
        <taxon>Ixodidae</taxon>
        <taxon>Rhipicephalinae</taxon>
        <taxon>Rhipicephalus</taxon>
        <taxon>Boophilus</taxon>
    </lineage>
</organism>
<keyword evidence="3" id="KW-1185">Reference proteome</keyword>
<reference evidence="2" key="2">
    <citation type="submission" date="2021-09" db="EMBL/GenBank/DDBJ databases">
        <authorList>
            <person name="Jia N."/>
            <person name="Wang J."/>
            <person name="Shi W."/>
            <person name="Du L."/>
            <person name="Sun Y."/>
            <person name="Zhan W."/>
            <person name="Jiang J."/>
            <person name="Wang Q."/>
            <person name="Zhang B."/>
            <person name="Ji P."/>
            <person name="Sakyi L.B."/>
            <person name="Cui X."/>
            <person name="Yuan T."/>
            <person name="Jiang B."/>
            <person name="Yang W."/>
            <person name="Lam T.T.-Y."/>
            <person name="Chang Q."/>
            <person name="Ding S."/>
            <person name="Wang X."/>
            <person name="Zhu J."/>
            <person name="Ruan X."/>
            <person name="Zhao L."/>
            <person name="Wei J."/>
            <person name="Que T."/>
            <person name="Du C."/>
            <person name="Cheng J."/>
            <person name="Dai P."/>
            <person name="Han X."/>
            <person name="Huang E."/>
            <person name="Gao Y."/>
            <person name="Liu J."/>
            <person name="Shao H."/>
            <person name="Ye R."/>
            <person name="Li L."/>
            <person name="Wei W."/>
            <person name="Wang X."/>
            <person name="Wang C."/>
            <person name="Huo Q."/>
            <person name="Li W."/>
            <person name="Guo W."/>
            <person name="Chen H."/>
            <person name="Chen S."/>
            <person name="Zhou L."/>
            <person name="Zhou L."/>
            <person name="Ni X."/>
            <person name="Tian J."/>
            <person name="Zhou Y."/>
            <person name="Sheng Y."/>
            <person name="Liu T."/>
            <person name="Pan Y."/>
            <person name="Xia L."/>
            <person name="Li J."/>
            <person name="Zhao F."/>
            <person name="Cao W."/>
        </authorList>
    </citation>
    <scope>NUCLEOTIDE SEQUENCE</scope>
    <source>
        <strain evidence="2">Rmic-2018</strain>
        <tissue evidence="2">Larvae</tissue>
    </source>
</reference>
<protein>
    <submittedName>
        <fullName evidence="2">Uncharacterized protein</fullName>
    </submittedName>
</protein>
<feature type="region of interest" description="Disordered" evidence="1">
    <location>
        <begin position="14"/>
        <end position="44"/>
    </location>
</feature>
<reference evidence="2" key="1">
    <citation type="journal article" date="2020" name="Cell">
        <title>Large-Scale Comparative Analyses of Tick Genomes Elucidate Their Genetic Diversity and Vector Capacities.</title>
        <authorList>
            <consortium name="Tick Genome and Microbiome Consortium (TIGMIC)"/>
            <person name="Jia N."/>
            <person name="Wang J."/>
            <person name="Shi W."/>
            <person name="Du L."/>
            <person name="Sun Y."/>
            <person name="Zhan W."/>
            <person name="Jiang J.F."/>
            <person name="Wang Q."/>
            <person name="Zhang B."/>
            <person name="Ji P."/>
            <person name="Bell-Sakyi L."/>
            <person name="Cui X.M."/>
            <person name="Yuan T.T."/>
            <person name="Jiang B.G."/>
            <person name="Yang W.F."/>
            <person name="Lam T.T."/>
            <person name="Chang Q.C."/>
            <person name="Ding S.J."/>
            <person name="Wang X.J."/>
            <person name="Zhu J.G."/>
            <person name="Ruan X.D."/>
            <person name="Zhao L."/>
            <person name="Wei J.T."/>
            <person name="Ye R.Z."/>
            <person name="Que T.C."/>
            <person name="Du C.H."/>
            <person name="Zhou Y.H."/>
            <person name="Cheng J.X."/>
            <person name="Dai P.F."/>
            <person name="Guo W.B."/>
            <person name="Han X.H."/>
            <person name="Huang E.J."/>
            <person name="Li L.F."/>
            <person name="Wei W."/>
            <person name="Gao Y.C."/>
            <person name="Liu J.Z."/>
            <person name="Shao H.Z."/>
            <person name="Wang X."/>
            <person name="Wang C.C."/>
            <person name="Yang T.C."/>
            <person name="Huo Q.B."/>
            <person name="Li W."/>
            <person name="Chen H.Y."/>
            <person name="Chen S.E."/>
            <person name="Zhou L.G."/>
            <person name="Ni X.B."/>
            <person name="Tian J.H."/>
            <person name="Sheng Y."/>
            <person name="Liu T."/>
            <person name="Pan Y.S."/>
            <person name="Xia L.Y."/>
            <person name="Li J."/>
            <person name="Zhao F."/>
            <person name="Cao W.C."/>
        </authorList>
    </citation>
    <scope>NUCLEOTIDE SEQUENCE</scope>
    <source>
        <strain evidence="2">Rmic-2018</strain>
    </source>
</reference>
<dbReference type="Proteomes" id="UP000821866">
    <property type="component" value="Unassembled WGS sequence"/>
</dbReference>
<evidence type="ECO:0000313" key="2">
    <source>
        <dbReference type="EMBL" id="KAH8026801.1"/>
    </source>
</evidence>
<accession>A0A9J6DY29</accession>
<gene>
    <name evidence="2" type="ORF">HPB51_024916</name>
</gene>
<evidence type="ECO:0000256" key="1">
    <source>
        <dbReference type="SAM" id="MobiDB-lite"/>
    </source>
</evidence>
<dbReference type="EMBL" id="JABSTU010000007">
    <property type="protein sequence ID" value="KAH8026801.1"/>
    <property type="molecule type" value="Genomic_DNA"/>
</dbReference>
<feature type="compositionally biased region" description="Low complexity" evidence="1">
    <location>
        <begin position="14"/>
        <end position="23"/>
    </location>
</feature>
<name>A0A9J6DY29_RHIMP</name>
<sequence length="223" mass="24174">MVRRGCLCRASVRVPPSAAAASRRSSRRDAPPPPPPGDRLGSSARAGDAQVFLAVRGGDARSSAALQRRRPSALSPEDVLRLRSVSLPAWSPLCSHQKSRASTVASCSRRGVSASCDDEEAGMVAGRTPYVPVGQVGFLRCCRKARRDDASEKARKINAVVRLKSGEKVRPVRSRSCLPRYRHFSSFVYAHRNGPQFSPHPLSLLLYTCGRIRVTGDIVAVTE</sequence>
<proteinExistence type="predicted"/>
<evidence type="ECO:0000313" key="3">
    <source>
        <dbReference type="Proteomes" id="UP000821866"/>
    </source>
</evidence>